<evidence type="ECO:0000256" key="2">
    <source>
        <dbReference type="ARBA" id="ARBA00022576"/>
    </source>
</evidence>
<dbReference type="InterPro" id="IPR050881">
    <property type="entry name" value="LL-DAP_aminotransferase"/>
</dbReference>
<dbReference type="GO" id="GO:0030170">
    <property type="term" value="F:pyridoxal phosphate binding"/>
    <property type="evidence" value="ECO:0007669"/>
    <property type="project" value="InterPro"/>
</dbReference>
<sequence length="700" mass="79269">MKIYAINTTEKYRQNPLKINDSKNNNTVIGKIVDRQYNSGIPKNLSLIYFGSLIQPAKRLTKSDYLISAYIKEIGKARYLHGDRAVVDLSMGNPDLTPPEKAKQALKEKVNDLWSHRYNNPKGEGALFYAVENWMKTRFGVQINPRTEVMATSGSSDAVDHIFTAYANYGDKVLVPNPGYSLYDDLITRHDLKKVQFDLKPENGYLPDFSKMPDDAKILILNYPHNPTGSFAPKKVFEQAVEWAKKHKVLIIHDMDNSEVTHTGRKPAGIMQIPGAKEVAFQVHTMSKAQSMPGFRVAFTISDKENIDNLLNAKYLSGGSVYVPVQHAAIAALKDEEGFINKINKIYRGRKNTAIKWLNKLGSDAKPTDGTYYLWAKVPPEFTSDEFFKYVLHKSQVAFTPGTVFGTNGEGYVRIVMSADENTINKCFERIEKAGIRFDVPKSKLPLETQKEIASMADGSYSITPKEDRDFARYMETLAQRRIMLTQRLADKDSKFSKFIPQKDVNLPWNILKDGQSVYVQNVREGKPLFADVKDIPPFSDKSEYLTLANDIKNQWLKKSYPDADILPAYKSVTLYPDANYFTLRTEDGRLQAVANVEIQNNGEVWGRSLNTAPWNQGSEAEIRGCGKAVIARMVSFCLETGNKILKFATNKPENVKFYKNLGMVEDGTRNFNGEIHTVLKFVEDSMKTFLNKYQINLSF</sequence>
<dbReference type="CDD" id="cd00609">
    <property type="entry name" value="AAT_like"/>
    <property type="match status" value="1"/>
</dbReference>
<dbReference type="InterPro" id="IPR004839">
    <property type="entry name" value="Aminotransferase_I/II_large"/>
</dbReference>
<keyword evidence="3" id="KW-0808">Transferase</keyword>
<dbReference type="InterPro" id="IPR015424">
    <property type="entry name" value="PyrdxlP-dep_Trfase"/>
</dbReference>
<dbReference type="PANTHER" id="PTHR42832">
    <property type="entry name" value="AMINO ACID AMINOTRANSFERASE"/>
    <property type="match status" value="1"/>
</dbReference>
<dbReference type="SUPFAM" id="SSF55729">
    <property type="entry name" value="Acyl-CoA N-acyltransferases (Nat)"/>
    <property type="match status" value="1"/>
</dbReference>
<dbReference type="EMBL" id="JADIND010000171">
    <property type="protein sequence ID" value="MBO8431251.1"/>
    <property type="molecule type" value="Genomic_DNA"/>
</dbReference>
<dbReference type="InterPro" id="IPR015422">
    <property type="entry name" value="PyrdxlP-dep_Trfase_small"/>
</dbReference>
<comment type="caution">
    <text evidence="5">The sequence shown here is derived from an EMBL/GenBank/DDBJ whole genome shotgun (WGS) entry which is preliminary data.</text>
</comment>
<reference evidence="5" key="2">
    <citation type="journal article" date="2021" name="PeerJ">
        <title>Extensive microbial diversity within the chicken gut microbiome revealed by metagenomics and culture.</title>
        <authorList>
            <person name="Gilroy R."/>
            <person name="Ravi A."/>
            <person name="Getino M."/>
            <person name="Pursley I."/>
            <person name="Horton D.L."/>
            <person name="Alikhan N.F."/>
            <person name="Baker D."/>
            <person name="Gharbi K."/>
            <person name="Hall N."/>
            <person name="Watson M."/>
            <person name="Adriaenssens E.M."/>
            <person name="Foster-Nyarko E."/>
            <person name="Jarju S."/>
            <person name="Secka A."/>
            <person name="Antonio M."/>
            <person name="Oren A."/>
            <person name="Chaudhuri R.R."/>
            <person name="La Ragione R."/>
            <person name="Hildebrand F."/>
            <person name="Pallen M.J."/>
        </authorList>
    </citation>
    <scope>NUCLEOTIDE SEQUENCE</scope>
    <source>
        <strain evidence="5">10192</strain>
    </source>
</reference>
<dbReference type="SUPFAM" id="SSF53383">
    <property type="entry name" value="PLP-dependent transferases"/>
    <property type="match status" value="1"/>
</dbReference>
<dbReference type="Proteomes" id="UP000823632">
    <property type="component" value="Unassembled WGS sequence"/>
</dbReference>
<evidence type="ECO:0000259" key="4">
    <source>
        <dbReference type="Pfam" id="PF00155"/>
    </source>
</evidence>
<feature type="domain" description="Aminotransferase class I/classII large" evidence="4">
    <location>
        <begin position="86"/>
        <end position="431"/>
    </location>
</feature>
<dbReference type="Pfam" id="PF00155">
    <property type="entry name" value="Aminotran_1_2"/>
    <property type="match status" value="1"/>
</dbReference>
<dbReference type="Gene3D" id="3.40.640.10">
    <property type="entry name" value="Type I PLP-dependent aspartate aminotransferase-like (Major domain)"/>
    <property type="match status" value="1"/>
</dbReference>
<dbReference type="InterPro" id="IPR015421">
    <property type="entry name" value="PyrdxlP-dep_Trfase_major"/>
</dbReference>
<dbReference type="AlphaFoldDB" id="A0A9D9DRS7"/>
<dbReference type="GO" id="GO:0008483">
    <property type="term" value="F:transaminase activity"/>
    <property type="evidence" value="ECO:0007669"/>
    <property type="project" value="UniProtKB-KW"/>
</dbReference>
<proteinExistence type="predicted"/>
<evidence type="ECO:0000313" key="6">
    <source>
        <dbReference type="Proteomes" id="UP000823632"/>
    </source>
</evidence>
<dbReference type="Gene3D" id="3.90.1150.10">
    <property type="entry name" value="Aspartate Aminotransferase, domain 1"/>
    <property type="match status" value="1"/>
</dbReference>
<evidence type="ECO:0000256" key="1">
    <source>
        <dbReference type="ARBA" id="ARBA00001933"/>
    </source>
</evidence>
<evidence type="ECO:0000313" key="5">
    <source>
        <dbReference type="EMBL" id="MBO8431251.1"/>
    </source>
</evidence>
<name>A0A9D9DRS7_9BACT</name>
<protein>
    <submittedName>
        <fullName evidence="5">Aminotransferase class I/II-fold pyridoxal phosphate-dependent enzyme</fullName>
    </submittedName>
</protein>
<evidence type="ECO:0000256" key="3">
    <source>
        <dbReference type="ARBA" id="ARBA00022679"/>
    </source>
</evidence>
<gene>
    <name evidence="5" type="ORF">IAC76_07680</name>
</gene>
<accession>A0A9D9DRS7</accession>
<dbReference type="PANTHER" id="PTHR42832:SF3">
    <property type="entry name" value="L-GLUTAMINE--4-(METHYLSULFANYL)-2-OXOBUTANOATE AMINOTRANSFERASE"/>
    <property type="match status" value="1"/>
</dbReference>
<dbReference type="InterPro" id="IPR016181">
    <property type="entry name" value="Acyl_CoA_acyltransferase"/>
</dbReference>
<reference evidence="5" key="1">
    <citation type="submission" date="2020-10" db="EMBL/GenBank/DDBJ databases">
        <authorList>
            <person name="Gilroy R."/>
        </authorList>
    </citation>
    <scope>NUCLEOTIDE SEQUENCE</scope>
    <source>
        <strain evidence="5">10192</strain>
    </source>
</reference>
<comment type="cofactor">
    <cofactor evidence="1">
        <name>pyridoxal 5'-phosphate</name>
        <dbReference type="ChEBI" id="CHEBI:597326"/>
    </cofactor>
</comment>
<keyword evidence="2 5" id="KW-0032">Aminotransferase</keyword>
<organism evidence="5 6">
    <name type="scientific">Candidatus Scatousia excrementipullorum</name>
    <dbReference type="NCBI Taxonomy" id="2840936"/>
    <lineage>
        <taxon>Bacteria</taxon>
        <taxon>Candidatus Scatousia</taxon>
    </lineage>
</organism>